<dbReference type="InterPro" id="IPR011006">
    <property type="entry name" value="CheY-like_superfamily"/>
</dbReference>
<dbReference type="SUPFAM" id="SSF52172">
    <property type="entry name" value="CheY-like"/>
    <property type="match status" value="2"/>
</dbReference>
<evidence type="ECO:0000259" key="12">
    <source>
        <dbReference type="PROSITE" id="PS50109"/>
    </source>
</evidence>
<dbReference type="InterPro" id="IPR004358">
    <property type="entry name" value="Sig_transdc_His_kin-like_C"/>
</dbReference>
<dbReference type="PANTHER" id="PTHR45339:SF1">
    <property type="entry name" value="HYBRID SIGNAL TRANSDUCTION HISTIDINE KINASE J"/>
    <property type="match status" value="1"/>
</dbReference>
<proteinExistence type="predicted"/>
<protein>
    <recommendedName>
        <fullName evidence="10">Sensory/regulatory protein RpfC</fullName>
        <ecNumber evidence="2">2.7.13.3</ecNumber>
    </recommendedName>
</protein>
<evidence type="ECO:0000256" key="9">
    <source>
        <dbReference type="ARBA" id="ARBA00064003"/>
    </source>
</evidence>
<dbReference type="AlphaFoldDB" id="A0A5F1YFS6"/>
<dbReference type="Pfam" id="PF13426">
    <property type="entry name" value="PAS_9"/>
    <property type="match status" value="2"/>
</dbReference>
<dbReference type="InterPro" id="IPR001610">
    <property type="entry name" value="PAC"/>
</dbReference>
<dbReference type="Gene3D" id="1.10.287.130">
    <property type="match status" value="1"/>
</dbReference>
<feature type="domain" description="Response regulatory" evidence="13">
    <location>
        <begin position="900"/>
        <end position="1020"/>
    </location>
</feature>
<comment type="catalytic activity">
    <reaction evidence="1">
        <text>ATP + protein L-histidine = ADP + protein N-phospho-L-histidine.</text>
        <dbReference type="EC" id="2.7.13.3"/>
    </reaction>
</comment>
<dbReference type="Gene3D" id="3.30.565.10">
    <property type="entry name" value="Histidine kinase-like ATPase, C-terminal domain"/>
    <property type="match status" value="1"/>
</dbReference>
<dbReference type="SUPFAM" id="SSF55785">
    <property type="entry name" value="PYP-like sensor domain (PAS domain)"/>
    <property type="match status" value="5"/>
</dbReference>
<evidence type="ECO:0000256" key="1">
    <source>
        <dbReference type="ARBA" id="ARBA00000085"/>
    </source>
</evidence>
<dbReference type="Pfam" id="PF00072">
    <property type="entry name" value="Response_reg"/>
    <property type="match status" value="2"/>
</dbReference>
<keyword evidence="6" id="KW-0418">Kinase</keyword>
<dbReference type="InterPro" id="IPR003661">
    <property type="entry name" value="HisK_dim/P_dom"/>
</dbReference>
<evidence type="ECO:0000256" key="8">
    <source>
        <dbReference type="ARBA" id="ARBA00023012"/>
    </source>
</evidence>
<dbReference type="Pfam" id="PF08448">
    <property type="entry name" value="PAS_4"/>
    <property type="match status" value="2"/>
</dbReference>
<dbReference type="CDD" id="cd17546">
    <property type="entry name" value="REC_hyHK_CKI1_RcsC-like"/>
    <property type="match status" value="2"/>
</dbReference>
<dbReference type="NCBIfam" id="TIGR00229">
    <property type="entry name" value="sensory_box"/>
    <property type="match status" value="2"/>
</dbReference>
<dbReference type="InterPro" id="IPR013656">
    <property type="entry name" value="PAS_4"/>
</dbReference>
<dbReference type="PRINTS" id="PR00344">
    <property type="entry name" value="BCTRLSENSOR"/>
</dbReference>
<dbReference type="CDD" id="cd00130">
    <property type="entry name" value="PAS"/>
    <property type="match status" value="1"/>
</dbReference>
<dbReference type="FunFam" id="3.30.565.10:FF:000010">
    <property type="entry name" value="Sensor histidine kinase RcsC"/>
    <property type="match status" value="1"/>
</dbReference>
<evidence type="ECO:0000259" key="13">
    <source>
        <dbReference type="PROSITE" id="PS50110"/>
    </source>
</evidence>
<evidence type="ECO:0000256" key="7">
    <source>
        <dbReference type="ARBA" id="ARBA00022840"/>
    </source>
</evidence>
<evidence type="ECO:0000256" key="6">
    <source>
        <dbReference type="ARBA" id="ARBA00022777"/>
    </source>
</evidence>
<evidence type="ECO:0000256" key="3">
    <source>
        <dbReference type="ARBA" id="ARBA00022553"/>
    </source>
</evidence>
<name>A0A5F1YFS6_9LEPT</name>
<evidence type="ECO:0000313" key="16">
    <source>
        <dbReference type="Proteomes" id="UP000298277"/>
    </source>
</evidence>
<dbReference type="CDD" id="cd00082">
    <property type="entry name" value="HisKA"/>
    <property type="match status" value="1"/>
</dbReference>
<feature type="domain" description="PAC" evidence="14">
    <location>
        <begin position="464"/>
        <end position="515"/>
    </location>
</feature>
<dbReference type="SMART" id="SM00091">
    <property type="entry name" value="PAS"/>
    <property type="match status" value="4"/>
</dbReference>
<dbReference type="InterPro" id="IPR000700">
    <property type="entry name" value="PAS-assoc_C"/>
</dbReference>
<accession>A0A5F1YFS6</accession>
<dbReference type="FunFam" id="1.10.287.130:FF:000002">
    <property type="entry name" value="Two-component osmosensing histidine kinase"/>
    <property type="match status" value="1"/>
</dbReference>
<dbReference type="RefSeq" id="WP_135595676.1">
    <property type="nucleotide sequence ID" value="NZ_RQEZ01000024.1"/>
</dbReference>
<dbReference type="InterPro" id="IPR036890">
    <property type="entry name" value="HATPase_C_sf"/>
</dbReference>
<evidence type="ECO:0000259" key="14">
    <source>
        <dbReference type="PROSITE" id="PS50113"/>
    </source>
</evidence>
<dbReference type="SUPFAM" id="SSF55874">
    <property type="entry name" value="ATPase domain of HSP90 chaperone/DNA topoisomerase II/histidine kinase"/>
    <property type="match status" value="1"/>
</dbReference>
<evidence type="ECO:0000313" key="15">
    <source>
        <dbReference type="EMBL" id="TGK39246.1"/>
    </source>
</evidence>
<keyword evidence="5" id="KW-0547">Nucleotide-binding</keyword>
<keyword evidence="4" id="KW-0808">Transferase</keyword>
<feature type="domain" description="Response regulatory" evidence="13">
    <location>
        <begin position="1046"/>
        <end position="1165"/>
    </location>
</feature>
<keyword evidence="16" id="KW-1185">Reference proteome</keyword>
<dbReference type="InterPro" id="IPR003594">
    <property type="entry name" value="HATPase_dom"/>
</dbReference>
<reference evidence="15" key="1">
    <citation type="journal article" date="2019" name="PLoS Negl. Trop. Dis.">
        <title>Revisiting the worldwide diversity of Leptospira species in the environment.</title>
        <authorList>
            <person name="Vincent A.T."/>
            <person name="Schiettekatte O."/>
            <person name="Bourhy P."/>
            <person name="Veyrier F.J."/>
            <person name="Picardeau M."/>
        </authorList>
    </citation>
    <scope>NUCLEOTIDE SEQUENCE [LARGE SCALE GENOMIC DNA]</scope>
    <source>
        <strain evidence="15">201800299</strain>
    </source>
</reference>
<comment type="caution">
    <text evidence="15">The sequence shown here is derived from an EMBL/GenBank/DDBJ whole genome shotgun (WGS) entry which is preliminary data.</text>
</comment>
<dbReference type="SMART" id="SM00448">
    <property type="entry name" value="REC"/>
    <property type="match status" value="2"/>
</dbReference>
<sequence length="1166" mass="133017">MTGSFETEIHERIRSDREIYFWLQNEAMEGFWIFDPGSEKNFWCNRNFLKLLGFEKRERESFFEFDRIPTPQVTALLNEFVLRGGSQEMNLSFYRKDRSSVTVRNKLKLLPFGNGKPAFVLGAVSDVTDSSFEDDSEIHLRALLDSLPSAIGYWDKNLINRFANHIYLNWFGIDPSNVKGKHIREVIGETLYQQNIPALEGVLRGKEQKFERKLPLANGSDFLYVLGNYIPDIRNGIVEGFYVIVNDITSVRETTEQLRKNEVELNMLFEALPVGVTLLDHEHNVVKTNPMLERILSINPEGLKKGLYKNRIYFRSDGTRFAPEELPSHLAREKNRLVKDVVVGIQKEDDSITWTKVTAIPLNLPDYSVMILTHDITESKTFETELIRAKGLLEQTSKLVRIGAWDMDFKKGVGTWSAVTKEMHEVGPDFIPDMNKGLEFIKEGESRNKIRKALEDLIQSGIPYDVEMQLVTAKGNELWVRSVADAEFENGVCTRIYGAIYDIDERKKTEIALFKERSRLLAFVEHAPAAVAMFDTELRYIAYSQRWVMEYHLTGKNVLGISHYEVFPNISNEWKEIHKRCLSGEVVKNEEDVWRPAGWENDQYLRWEVRPWYQIDGSIGGVMMFTQDITESCLQREEMKKSKLIAERASTAKSEFLANMSHEIRTPLNGIIGFTDLLLRTNLDSTQYQYMQTVYQSAGSLLDIINDILDFSKIEAGKLELSYEMTDVLELGSQIINTIKFQAHQKNLEVLVNISPTVPKYVNTDSVRLKQILVNLLSNAVKFTGEGEIEFKIETRQRKTDHAAFLRFSVRDTGIGIALENRKKIFDAFSQEDASTTRRFGGTGLGLTISNQLLAMMGSKLQLESVLGKGSTFYFDLTLEVLENGEESNADWSGLSEIKNVLVVDDNDNNRQILQEMLALRSIPYELAKSGTEAVEKLGSGKRYDLILMDYHMPNLDGLETVKIVRKKLNLSENEQPVILLSSASDDSALIEESNALGIREVIVKPIYIRQLYDLLGRNRLVREPSSEKTKRVFSNEAPSFEKPVRILIVEDNPVNMLLTKSIVKRILPAAKILEAPNGMEGVEKNRSFTPDLIFMDVQMPDMNGYEATKAIRNQETERKRVPIIALTAGIVSGEREKCIEAGMDDYVSKPAVQADFTKVILKWLK</sequence>
<gene>
    <name evidence="15" type="ORF">EHQ17_00320</name>
</gene>
<dbReference type="InterPro" id="IPR000014">
    <property type="entry name" value="PAS"/>
</dbReference>
<dbReference type="GO" id="GO:0005524">
    <property type="term" value="F:ATP binding"/>
    <property type="evidence" value="ECO:0007669"/>
    <property type="project" value="UniProtKB-KW"/>
</dbReference>
<dbReference type="GO" id="GO:0000155">
    <property type="term" value="F:phosphorelay sensor kinase activity"/>
    <property type="evidence" value="ECO:0007669"/>
    <property type="project" value="InterPro"/>
</dbReference>
<dbReference type="EC" id="2.7.13.3" evidence="2"/>
<feature type="modified residue" description="4-aspartylphosphate" evidence="11">
    <location>
        <position position="1097"/>
    </location>
</feature>
<dbReference type="PROSITE" id="PS50110">
    <property type="entry name" value="RESPONSE_REGULATORY"/>
    <property type="match status" value="2"/>
</dbReference>
<dbReference type="Proteomes" id="UP000298277">
    <property type="component" value="Unassembled WGS sequence"/>
</dbReference>
<feature type="modified residue" description="4-aspartylphosphate" evidence="11">
    <location>
        <position position="950"/>
    </location>
</feature>
<dbReference type="InterPro" id="IPR005467">
    <property type="entry name" value="His_kinase_dom"/>
</dbReference>
<evidence type="ECO:0000256" key="5">
    <source>
        <dbReference type="ARBA" id="ARBA00022741"/>
    </source>
</evidence>
<evidence type="ECO:0000256" key="2">
    <source>
        <dbReference type="ARBA" id="ARBA00012438"/>
    </source>
</evidence>
<evidence type="ECO:0000256" key="11">
    <source>
        <dbReference type="PROSITE-ProRule" id="PRU00169"/>
    </source>
</evidence>
<dbReference type="Gene3D" id="3.30.450.20">
    <property type="entry name" value="PAS domain"/>
    <property type="match status" value="5"/>
</dbReference>
<feature type="domain" description="Histidine kinase" evidence="12">
    <location>
        <begin position="659"/>
        <end position="881"/>
    </location>
</feature>
<evidence type="ECO:0000256" key="10">
    <source>
        <dbReference type="ARBA" id="ARBA00068150"/>
    </source>
</evidence>
<keyword evidence="7" id="KW-0067">ATP-binding</keyword>
<dbReference type="CDD" id="cd16922">
    <property type="entry name" value="HATPase_EvgS-ArcB-TorS-like"/>
    <property type="match status" value="1"/>
</dbReference>
<dbReference type="SUPFAM" id="SSF47384">
    <property type="entry name" value="Homodimeric domain of signal transducing histidine kinase"/>
    <property type="match status" value="1"/>
</dbReference>
<dbReference type="PROSITE" id="PS50109">
    <property type="entry name" value="HIS_KIN"/>
    <property type="match status" value="1"/>
</dbReference>
<keyword evidence="8" id="KW-0902">Two-component regulatory system</keyword>
<dbReference type="Gene3D" id="3.40.50.2300">
    <property type="match status" value="2"/>
</dbReference>
<dbReference type="PROSITE" id="PS50113">
    <property type="entry name" value="PAC"/>
    <property type="match status" value="1"/>
</dbReference>
<organism evidence="15 16">
    <name type="scientific">Leptospira gomenensis</name>
    <dbReference type="NCBI Taxonomy" id="2484974"/>
    <lineage>
        <taxon>Bacteria</taxon>
        <taxon>Pseudomonadati</taxon>
        <taxon>Spirochaetota</taxon>
        <taxon>Spirochaetia</taxon>
        <taxon>Leptospirales</taxon>
        <taxon>Leptospiraceae</taxon>
        <taxon>Leptospira</taxon>
    </lineage>
</organism>
<comment type="subunit">
    <text evidence="9">At low DSF concentrations, interacts with RpfF.</text>
</comment>
<dbReference type="Pfam" id="PF02518">
    <property type="entry name" value="HATPase_c"/>
    <property type="match status" value="1"/>
</dbReference>
<dbReference type="SMART" id="SM00387">
    <property type="entry name" value="HATPase_c"/>
    <property type="match status" value="1"/>
</dbReference>
<keyword evidence="3 11" id="KW-0597">Phosphoprotein</keyword>
<dbReference type="PANTHER" id="PTHR45339">
    <property type="entry name" value="HYBRID SIGNAL TRANSDUCTION HISTIDINE KINASE J"/>
    <property type="match status" value="1"/>
</dbReference>
<dbReference type="SMART" id="SM00388">
    <property type="entry name" value="HisKA"/>
    <property type="match status" value="1"/>
</dbReference>
<dbReference type="InterPro" id="IPR001789">
    <property type="entry name" value="Sig_transdc_resp-reg_receiver"/>
</dbReference>
<dbReference type="InterPro" id="IPR036097">
    <property type="entry name" value="HisK_dim/P_sf"/>
</dbReference>
<dbReference type="EMBL" id="RQFA01000005">
    <property type="protein sequence ID" value="TGK39246.1"/>
    <property type="molecule type" value="Genomic_DNA"/>
</dbReference>
<dbReference type="InterPro" id="IPR035965">
    <property type="entry name" value="PAS-like_dom_sf"/>
</dbReference>
<dbReference type="OrthoDB" id="6192248at2"/>
<dbReference type="Pfam" id="PF00512">
    <property type="entry name" value="HisKA"/>
    <property type="match status" value="1"/>
</dbReference>
<evidence type="ECO:0000256" key="4">
    <source>
        <dbReference type="ARBA" id="ARBA00022679"/>
    </source>
</evidence>
<dbReference type="SMART" id="SM00086">
    <property type="entry name" value="PAC"/>
    <property type="match status" value="2"/>
</dbReference>